<feature type="region of interest" description="Disordered" evidence="1">
    <location>
        <begin position="192"/>
        <end position="214"/>
    </location>
</feature>
<dbReference type="PANTHER" id="PTHR33694">
    <property type="entry name" value="UDP-3-O-ACYL-N-ACETYLGLUCOSAMINE DEACETYLASE 1, MITOCHONDRIAL-RELATED"/>
    <property type="match status" value="1"/>
</dbReference>
<dbReference type="InterPro" id="IPR004463">
    <property type="entry name" value="UDP-acyl_GlcNac_deAcase"/>
</dbReference>
<dbReference type="PANTHER" id="PTHR33694:SF1">
    <property type="entry name" value="UDP-3-O-ACYL-N-ACETYLGLUCOSAMINE DEACETYLASE 1, MITOCHONDRIAL-RELATED"/>
    <property type="match status" value="1"/>
</dbReference>
<dbReference type="SUPFAM" id="SSF54211">
    <property type="entry name" value="Ribosomal protein S5 domain 2-like"/>
    <property type="match status" value="1"/>
</dbReference>
<evidence type="ECO:0000256" key="1">
    <source>
        <dbReference type="SAM" id="MobiDB-lite"/>
    </source>
</evidence>
<keyword evidence="3" id="KW-1185">Reference proteome</keyword>
<dbReference type="Pfam" id="PF03331">
    <property type="entry name" value="LpxC"/>
    <property type="match status" value="1"/>
</dbReference>
<reference evidence="2" key="1">
    <citation type="journal article" date="2022" name="Int. J. Mol. Sci.">
        <title>Draft Genome of Tanacetum Coccineum: Genomic Comparison of Closely Related Tanacetum-Family Plants.</title>
        <authorList>
            <person name="Yamashiro T."/>
            <person name="Shiraishi A."/>
            <person name="Nakayama K."/>
            <person name="Satake H."/>
        </authorList>
    </citation>
    <scope>NUCLEOTIDE SEQUENCE</scope>
</reference>
<dbReference type="Gene3D" id="3.30.230.20">
    <property type="entry name" value="lpxc deacetylase, domain 1"/>
    <property type="match status" value="1"/>
</dbReference>
<dbReference type="Proteomes" id="UP001151760">
    <property type="component" value="Unassembled WGS sequence"/>
</dbReference>
<name>A0ABQ5H4I5_9ASTR</name>
<reference evidence="2" key="2">
    <citation type="submission" date="2022-01" db="EMBL/GenBank/DDBJ databases">
        <authorList>
            <person name="Yamashiro T."/>
            <person name="Shiraishi A."/>
            <person name="Satake H."/>
            <person name="Nakayama K."/>
        </authorList>
    </citation>
    <scope>NUCLEOTIDE SEQUENCE</scope>
</reference>
<organism evidence="2 3">
    <name type="scientific">Tanacetum coccineum</name>
    <dbReference type="NCBI Taxonomy" id="301880"/>
    <lineage>
        <taxon>Eukaryota</taxon>
        <taxon>Viridiplantae</taxon>
        <taxon>Streptophyta</taxon>
        <taxon>Embryophyta</taxon>
        <taxon>Tracheophyta</taxon>
        <taxon>Spermatophyta</taxon>
        <taxon>Magnoliopsida</taxon>
        <taxon>eudicotyledons</taxon>
        <taxon>Gunneridae</taxon>
        <taxon>Pentapetalae</taxon>
        <taxon>asterids</taxon>
        <taxon>campanulids</taxon>
        <taxon>Asterales</taxon>
        <taxon>Asteraceae</taxon>
        <taxon>Asteroideae</taxon>
        <taxon>Anthemideae</taxon>
        <taxon>Anthemidinae</taxon>
        <taxon>Tanacetum</taxon>
    </lineage>
</organism>
<accession>A0ABQ5H4I5</accession>
<proteinExistence type="predicted"/>
<dbReference type="InterPro" id="IPR020568">
    <property type="entry name" value="Ribosomal_Su5_D2-typ_SF"/>
</dbReference>
<evidence type="ECO:0000313" key="3">
    <source>
        <dbReference type="Proteomes" id="UP001151760"/>
    </source>
</evidence>
<sequence length="214" mass="24375">MEVLAGKGRYFDFGASFIRASIEYAKEVSPLCTMLFRDGRSVRTVEHLLSDLEGAGVDNCRIEIVSSHHNDTSAEVPIFDGSAREWVEAIEQVGLTVAMDSIGKSYDKLAPYLTQPVHVSKGDSLIAAFPSKKLISVTELIFLRHELTDTSPFLNVNNQRYEDPEQEKTRNCFPLATLLEVNPQNYQDLICKDKRKQKRPRTDKKRKRQDKREI</sequence>
<protein>
    <submittedName>
        <fullName evidence="2">Probable UDP-3-O-acyl-N-acetylglucosamine deacetylase 2, mitochondrial isoform X1</fullName>
    </submittedName>
</protein>
<evidence type="ECO:0000313" key="2">
    <source>
        <dbReference type="EMBL" id="GJT82783.1"/>
    </source>
</evidence>
<comment type="caution">
    <text evidence="2">The sequence shown here is derived from an EMBL/GenBank/DDBJ whole genome shotgun (WGS) entry which is preliminary data.</text>
</comment>
<feature type="compositionally biased region" description="Basic residues" evidence="1">
    <location>
        <begin position="193"/>
        <end position="214"/>
    </location>
</feature>
<gene>
    <name evidence="2" type="ORF">Tco_1057125</name>
</gene>
<dbReference type="EMBL" id="BQNB010019199">
    <property type="protein sequence ID" value="GJT82783.1"/>
    <property type="molecule type" value="Genomic_DNA"/>
</dbReference>
<dbReference type="InterPro" id="IPR015870">
    <property type="entry name" value="UDP-acyl_N-AcGlcN_deAcase_N"/>
</dbReference>